<organism evidence="2">
    <name type="scientific">Amblyomma triste</name>
    <name type="common">Neotropical tick</name>
    <dbReference type="NCBI Taxonomy" id="251400"/>
    <lineage>
        <taxon>Eukaryota</taxon>
        <taxon>Metazoa</taxon>
        <taxon>Ecdysozoa</taxon>
        <taxon>Arthropoda</taxon>
        <taxon>Chelicerata</taxon>
        <taxon>Arachnida</taxon>
        <taxon>Acari</taxon>
        <taxon>Parasitiformes</taxon>
        <taxon>Ixodida</taxon>
        <taxon>Ixodoidea</taxon>
        <taxon>Ixodidae</taxon>
        <taxon>Amblyomminae</taxon>
        <taxon>Amblyomma</taxon>
    </lineage>
</organism>
<evidence type="ECO:0000256" key="1">
    <source>
        <dbReference type="SAM" id="SignalP"/>
    </source>
</evidence>
<accession>A0A023G3V2</accession>
<protein>
    <submittedName>
        <fullName evidence="2">Putative secreted protein</fullName>
    </submittedName>
</protein>
<feature type="chain" id="PRO_5001520558" evidence="1">
    <location>
        <begin position="21"/>
        <end position="92"/>
    </location>
</feature>
<keyword evidence="1" id="KW-0732">Signal</keyword>
<feature type="signal peptide" evidence="1">
    <location>
        <begin position="1"/>
        <end position="20"/>
    </location>
</feature>
<reference evidence="2" key="1">
    <citation type="submission" date="2014-03" db="EMBL/GenBank/DDBJ databases">
        <title>The sialotranscriptome of Amblyomma triste, Amblyomma parvum and Amblyomma cajennense ticks, uncovered by 454-based RNA-seq.</title>
        <authorList>
            <person name="Garcia G.R."/>
            <person name="Gardinassi L.G."/>
            <person name="Ribeiro J.M."/>
            <person name="Anatriello E."/>
            <person name="Ferreira B.R."/>
            <person name="Moreira H.N."/>
            <person name="Mafra C."/>
            <person name="Olegario M.M."/>
            <person name="Szabo P.J."/>
            <person name="Miranda-Santos I.K."/>
            <person name="Maruyama S.R."/>
        </authorList>
    </citation>
    <scope>NUCLEOTIDE SEQUENCE</scope>
    <source>
        <strain evidence="2">Mato Grasso do Sul</strain>
        <tissue evidence="2">Salivary glands</tissue>
    </source>
</reference>
<evidence type="ECO:0000313" key="2">
    <source>
        <dbReference type="EMBL" id="JAC27530.1"/>
    </source>
</evidence>
<dbReference type="AlphaFoldDB" id="A0A023G3V2"/>
<proteinExistence type="evidence at transcript level"/>
<sequence length="92" mass="9817">MKPVVLLMISLVLFGVLVDAFHIGQSRPHSAQPSHFVRNTVCSHVCDLNKRGHRCGSGCKCVPSTIGAPGLGICRPTSGPSHQGPNRSRHPI</sequence>
<dbReference type="EMBL" id="GBBM01007888">
    <property type="protein sequence ID" value="JAC27530.1"/>
    <property type="molecule type" value="mRNA"/>
</dbReference>
<name>A0A023G3V2_AMBTT</name>